<accession>A0A9Q2HFL0</accession>
<name>A0A9Q2HFL0_9STAP</name>
<keyword evidence="4" id="KW-1185">Reference proteome</keyword>
<evidence type="ECO:0000256" key="1">
    <source>
        <dbReference type="ARBA" id="ARBA00005953"/>
    </source>
</evidence>
<dbReference type="NCBIfam" id="TIGR00051">
    <property type="entry name" value="YbgC/FadM family acyl-CoA thioesterase"/>
    <property type="match status" value="1"/>
</dbReference>
<comment type="similarity">
    <text evidence="1">Belongs to the 4-hydroxybenzoyl-CoA thioesterase family.</text>
</comment>
<dbReference type="PIRSF" id="PIRSF003230">
    <property type="entry name" value="YbgC"/>
    <property type="match status" value="1"/>
</dbReference>
<comment type="caution">
    <text evidence="3">The sequence shown here is derived from an EMBL/GenBank/DDBJ whole genome shotgun (WGS) entry which is preliminary data.</text>
</comment>
<dbReference type="InterPro" id="IPR029069">
    <property type="entry name" value="HotDog_dom_sf"/>
</dbReference>
<organism evidence="3 4">
    <name type="scientific">Nosocomiicoccus ampullae</name>
    <dbReference type="NCBI Taxonomy" id="489910"/>
    <lineage>
        <taxon>Bacteria</taxon>
        <taxon>Bacillati</taxon>
        <taxon>Bacillota</taxon>
        <taxon>Bacilli</taxon>
        <taxon>Bacillales</taxon>
        <taxon>Staphylococcaceae</taxon>
        <taxon>Nosocomiicoccus</taxon>
    </lineage>
</organism>
<dbReference type="SUPFAM" id="SSF54637">
    <property type="entry name" value="Thioesterase/thiol ester dehydrase-isomerase"/>
    <property type="match status" value="1"/>
</dbReference>
<dbReference type="AlphaFoldDB" id="A0A9Q2HFL0"/>
<evidence type="ECO:0000313" key="3">
    <source>
        <dbReference type="EMBL" id="MBB5175991.1"/>
    </source>
</evidence>
<dbReference type="Pfam" id="PF13279">
    <property type="entry name" value="4HBT_2"/>
    <property type="match status" value="1"/>
</dbReference>
<dbReference type="Proteomes" id="UP000579136">
    <property type="component" value="Unassembled WGS sequence"/>
</dbReference>
<keyword evidence="2 3" id="KW-0378">Hydrolase</keyword>
<dbReference type="CDD" id="cd00586">
    <property type="entry name" value="4HBT"/>
    <property type="match status" value="1"/>
</dbReference>
<gene>
    <name evidence="3" type="ORF">HNQ45_000875</name>
</gene>
<sequence length="143" mass="16673">MGHIAETEIQLLYADTDMMGVMYHGNYIKWLELGRIKLIEDLGFSYVDMEREGFVAPIHNVNITYKVPIMYGDRAFVRTWVTKNTGIRVTYAFEIVNQHNDVCADGDVTCIVGKRTEKGFKPVNFKKAYPEWFAKYEEIKFEE</sequence>
<evidence type="ECO:0000313" key="4">
    <source>
        <dbReference type="Proteomes" id="UP000579136"/>
    </source>
</evidence>
<dbReference type="EC" id="3.1.2.-" evidence="3"/>
<dbReference type="InterPro" id="IPR050563">
    <property type="entry name" value="4-hydroxybenzoyl-CoA_TE"/>
</dbReference>
<dbReference type="RefSeq" id="WP_183673808.1">
    <property type="nucleotide sequence ID" value="NZ_CBCRYX010000007.1"/>
</dbReference>
<evidence type="ECO:0000256" key="2">
    <source>
        <dbReference type="ARBA" id="ARBA00022801"/>
    </source>
</evidence>
<proteinExistence type="inferred from homology"/>
<dbReference type="GO" id="GO:0047617">
    <property type="term" value="F:fatty acyl-CoA hydrolase activity"/>
    <property type="evidence" value="ECO:0007669"/>
    <property type="project" value="TreeGrafter"/>
</dbReference>
<reference evidence="3 4" key="1">
    <citation type="submission" date="2020-08" db="EMBL/GenBank/DDBJ databases">
        <title>Genomic Encyclopedia of Type Strains, Phase IV (KMG-IV): sequencing the most valuable type-strain genomes for metagenomic binning, comparative biology and taxonomic classification.</title>
        <authorList>
            <person name="Goeker M."/>
        </authorList>
    </citation>
    <scope>NUCLEOTIDE SEQUENCE [LARGE SCALE GENOMIC DNA]</scope>
    <source>
        <strain evidence="3 4">DSM 19163</strain>
    </source>
</reference>
<dbReference type="InterPro" id="IPR006684">
    <property type="entry name" value="YbgC/YbaW"/>
</dbReference>
<dbReference type="Gene3D" id="3.10.129.10">
    <property type="entry name" value="Hotdog Thioesterase"/>
    <property type="match status" value="1"/>
</dbReference>
<dbReference type="EMBL" id="JACHHF010000004">
    <property type="protein sequence ID" value="MBB5175991.1"/>
    <property type="molecule type" value="Genomic_DNA"/>
</dbReference>
<dbReference type="PANTHER" id="PTHR31793:SF27">
    <property type="entry name" value="NOVEL THIOESTERASE SUPERFAMILY DOMAIN AND SAPOSIN A-TYPE DOMAIN CONTAINING PROTEIN (0610012H03RIK)"/>
    <property type="match status" value="1"/>
</dbReference>
<protein>
    <submittedName>
        <fullName evidence="3">Acyl-CoA thioester hydrolase</fullName>
        <ecNumber evidence="3">3.1.2.-</ecNumber>
    </submittedName>
</protein>
<dbReference type="PANTHER" id="PTHR31793">
    <property type="entry name" value="4-HYDROXYBENZOYL-COA THIOESTERASE FAMILY MEMBER"/>
    <property type="match status" value="1"/>
</dbReference>